<dbReference type="Proteomes" id="UP000297149">
    <property type="component" value="Chromosome"/>
</dbReference>
<keyword evidence="4" id="KW-0472">Membrane</keyword>
<dbReference type="KEGG" id="ddb:E7747_06550"/>
<evidence type="ECO:0000313" key="10">
    <source>
        <dbReference type="Proteomes" id="UP000297149"/>
    </source>
</evidence>
<evidence type="ECO:0000256" key="2">
    <source>
        <dbReference type="ARBA" id="ARBA00006275"/>
    </source>
</evidence>
<evidence type="ECO:0000256" key="1">
    <source>
        <dbReference type="ARBA" id="ARBA00004442"/>
    </source>
</evidence>
<name>A0A4P7W223_9BACT</name>
<feature type="chain" id="PRO_5020730565" evidence="6">
    <location>
        <begin position="21"/>
        <end position="573"/>
    </location>
</feature>
<evidence type="ECO:0000313" key="9">
    <source>
        <dbReference type="EMBL" id="QCD41969.1"/>
    </source>
</evidence>
<dbReference type="GO" id="GO:0009279">
    <property type="term" value="C:cell outer membrane"/>
    <property type="evidence" value="ECO:0007669"/>
    <property type="project" value="UniProtKB-SubCell"/>
</dbReference>
<sequence>MKNRYIIGGLAVALMTPALVSCGDDFLSEEPITNISSVTVNTSEEGANAAVTGLVRQMQRQFTDLKNGNLNASGETFFANIYGEALGPDNNVGEATNYMRTGIKPANFRYATGWWPSWMYKYCYSIIGSANSILTNLSEDPTNDNELWLKASALTMRAHAYTRLMQVYAPRWIDSNNGEKHCIVLRIKSGEPNEKQFNTCNEVYDQLYKDLNDAIAYFEKSSKKRGNQLFFVDENVARGIYARLALLKDDYQTAQKMAHDARQDYTIMSEKDYLSGFSTQNDEWMWAPAMDPLGIYYWGFGAHYACNGHYVKSWGYSSSMQYSLYKHFSETDVRSQLYFGPLCVKHAPEIAAKYGVTEEDFFNPNNYSNQTYGISITGSGSSPKGKNKAMWDFIKEYGKRFASLRPEDIKGIYLTNSKGLSIGVQYKFQGLPDGYTSCWPPYMRAGEMLLIEAEAAYHNSDYSTTVSCLTELMAKRDPNYTIPATSGEALLDEVKLQRRLELWGEGFNWFDYKRWNEVIEYKAFDKNNIENMGSYPTTVAATYQPDFMNGWRAAIPQAEFTYNTMADPTLVGQ</sequence>
<keyword evidence="5" id="KW-0998">Cell outer membrane</keyword>
<dbReference type="EMBL" id="CP039396">
    <property type="protein sequence ID" value="QCD41969.1"/>
    <property type="molecule type" value="Genomic_DNA"/>
</dbReference>
<dbReference type="AlphaFoldDB" id="A0A4P7W223"/>
<feature type="domain" description="RagB/SusD" evidence="7">
    <location>
        <begin position="303"/>
        <end position="560"/>
    </location>
</feature>
<reference evidence="10" key="1">
    <citation type="submission" date="2019-02" db="EMBL/GenBank/DDBJ databases">
        <title>Isolation and identification of novel species under the genus Muribaculum.</title>
        <authorList>
            <person name="Miyake S."/>
            <person name="Ding Y."/>
            <person name="Low A."/>
            <person name="Soh M."/>
            <person name="Seedorf H."/>
        </authorList>
    </citation>
    <scope>NUCLEOTIDE SEQUENCE [LARGE SCALE GENOMIC DNA]</scope>
    <source>
        <strain evidence="10">H5</strain>
    </source>
</reference>
<proteinExistence type="inferred from homology"/>
<evidence type="ECO:0000256" key="5">
    <source>
        <dbReference type="ARBA" id="ARBA00023237"/>
    </source>
</evidence>
<dbReference type="SUPFAM" id="SSF48452">
    <property type="entry name" value="TPR-like"/>
    <property type="match status" value="1"/>
</dbReference>
<keyword evidence="10" id="KW-1185">Reference proteome</keyword>
<gene>
    <name evidence="9" type="ORF">E7747_06550</name>
</gene>
<evidence type="ECO:0000259" key="7">
    <source>
        <dbReference type="Pfam" id="PF07980"/>
    </source>
</evidence>
<dbReference type="InterPro" id="IPR033985">
    <property type="entry name" value="SusD-like_N"/>
</dbReference>
<evidence type="ECO:0000256" key="4">
    <source>
        <dbReference type="ARBA" id="ARBA00023136"/>
    </source>
</evidence>
<evidence type="ECO:0000256" key="3">
    <source>
        <dbReference type="ARBA" id="ARBA00022729"/>
    </source>
</evidence>
<accession>A0A4P7W223</accession>
<dbReference type="Pfam" id="PF07980">
    <property type="entry name" value="SusD_RagB"/>
    <property type="match status" value="1"/>
</dbReference>
<dbReference type="Gene3D" id="1.25.40.390">
    <property type="match status" value="1"/>
</dbReference>
<feature type="domain" description="SusD-like N-terminal" evidence="8">
    <location>
        <begin position="117"/>
        <end position="224"/>
    </location>
</feature>
<evidence type="ECO:0000256" key="6">
    <source>
        <dbReference type="SAM" id="SignalP"/>
    </source>
</evidence>
<protein>
    <submittedName>
        <fullName evidence="9">RagB/SusD family nutrient uptake outer membrane protein</fullName>
    </submittedName>
</protein>
<comment type="subcellular location">
    <subcellularLocation>
        <location evidence="1">Cell outer membrane</location>
    </subcellularLocation>
</comment>
<comment type="similarity">
    <text evidence="2">Belongs to the SusD family.</text>
</comment>
<keyword evidence="3 6" id="KW-0732">Signal</keyword>
<dbReference type="InterPro" id="IPR011990">
    <property type="entry name" value="TPR-like_helical_dom_sf"/>
</dbReference>
<feature type="signal peptide" evidence="6">
    <location>
        <begin position="1"/>
        <end position="20"/>
    </location>
</feature>
<dbReference type="Pfam" id="PF14322">
    <property type="entry name" value="SusD-like_3"/>
    <property type="match status" value="1"/>
</dbReference>
<evidence type="ECO:0000259" key="8">
    <source>
        <dbReference type="Pfam" id="PF14322"/>
    </source>
</evidence>
<dbReference type="RefSeq" id="WP_136414871.1">
    <property type="nucleotide sequence ID" value="NZ_CAXHQF010000023.1"/>
</dbReference>
<dbReference type="PROSITE" id="PS51257">
    <property type="entry name" value="PROKAR_LIPOPROTEIN"/>
    <property type="match status" value="1"/>
</dbReference>
<organism evidence="9 10">
    <name type="scientific">Duncaniella dubosii</name>
    <dbReference type="NCBI Taxonomy" id="2518971"/>
    <lineage>
        <taxon>Bacteria</taxon>
        <taxon>Pseudomonadati</taxon>
        <taxon>Bacteroidota</taxon>
        <taxon>Bacteroidia</taxon>
        <taxon>Bacteroidales</taxon>
        <taxon>Muribaculaceae</taxon>
        <taxon>Duncaniella</taxon>
    </lineage>
</organism>
<dbReference type="InterPro" id="IPR012944">
    <property type="entry name" value="SusD_RagB_dom"/>
</dbReference>